<dbReference type="Proteomes" id="UP000463337">
    <property type="component" value="Unassembled WGS sequence"/>
</dbReference>
<evidence type="ECO:0000313" key="11">
    <source>
        <dbReference type="EMBL" id="RHD70904.1"/>
    </source>
</evidence>
<dbReference type="PANTHER" id="PTHR35177:SF2">
    <property type="entry name" value="HYDROGENASE MATURATION FACTOR HYBG"/>
    <property type="match status" value="1"/>
</dbReference>
<evidence type="ECO:0000313" key="7">
    <source>
        <dbReference type="EMBL" id="MRZ52469.1"/>
    </source>
</evidence>
<dbReference type="InterPro" id="IPR019812">
    <property type="entry name" value="Hydgase_assmbl_chp_CS"/>
</dbReference>
<evidence type="ECO:0000313" key="17">
    <source>
        <dbReference type="Proteomes" id="UP000315827"/>
    </source>
</evidence>
<organism evidence="2 14">
    <name type="scientific">Parabacteroides distasonis</name>
    <dbReference type="NCBI Taxonomy" id="823"/>
    <lineage>
        <taxon>Bacteria</taxon>
        <taxon>Pseudomonadati</taxon>
        <taxon>Bacteroidota</taxon>
        <taxon>Bacteroidia</taxon>
        <taxon>Bacteroidales</taxon>
        <taxon>Tannerellaceae</taxon>
        <taxon>Parabacteroides</taxon>
    </lineage>
</organism>
<accession>A0A173VQA1</accession>
<dbReference type="EMBL" id="JAQMPX010000035">
    <property type="protein sequence ID" value="MDB9137908.1"/>
    <property type="molecule type" value="Genomic_DNA"/>
</dbReference>
<proteinExistence type="inferred from homology"/>
<dbReference type="GO" id="GO:1902670">
    <property type="term" value="F:carbon dioxide binding"/>
    <property type="evidence" value="ECO:0007669"/>
    <property type="project" value="TreeGrafter"/>
</dbReference>
<gene>
    <name evidence="2" type="primary">hypC</name>
    <name evidence="9" type="ORF">B5F32_19795</name>
    <name evidence="11" type="ORF">DW782_20940</name>
    <name evidence="2" type="ORF">ERS852429_03416</name>
    <name evidence="12" type="ORF">FSA05_06180</name>
    <name evidence="5" type="ORF">GKD59_18795</name>
    <name evidence="7" type="ORF">GKD66_20050</name>
    <name evidence="6" type="ORF">GKD67_21375</name>
    <name evidence="8" type="ORF">GKD68_20025</name>
    <name evidence="10" type="ORF">HHO38_00470</name>
    <name evidence="3" type="ORF">LI194_17570</name>
    <name evidence="13" type="ORF">P2T59_09935</name>
    <name evidence="4" type="ORF">PN612_05190</name>
</gene>
<evidence type="ECO:0000313" key="3">
    <source>
        <dbReference type="EMBL" id="MCB6519598.1"/>
    </source>
</evidence>
<reference evidence="13" key="10">
    <citation type="submission" date="2023-03" db="EMBL/GenBank/DDBJ databases">
        <title>Parabacteroides distasonis, a bacteria resistant against UC.</title>
        <authorList>
            <person name="Dai W."/>
        </authorList>
    </citation>
    <scope>NUCLEOTIDE SEQUENCE</scope>
    <source>
        <strain evidence="13">F1-28</strain>
    </source>
</reference>
<reference evidence="15" key="2">
    <citation type="submission" date="2017-04" db="EMBL/GenBank/DDBJ databases">
        <title>Function of individual gut microbiota members based on whole genome sequencing of pure cultures obtained from chicken caecum.</title>
        <authorList>
            <person name="Medvecky M."/>
            <person name="Cejkova D."/>
            <person name="Polansky O."/>
            <person name="Karasova D."/>
            <person name="Kubasova T."/>
            <person name="Cizek A."/>
            <person name="Rychlik I."/>
        </authorList>
    </citation>
    <scope>NUCLEOTIDE SEQUENCE [LARGE SCALE GENOMIC DNA]</scope>
    <source>
        <strain evidence="15">An199</strain>
    </source>
</reference>
<dbReference type="EMBL" id="WKNE01000025">
    <property type="protein sequence ID" value="MRZ56985.1"/>
    <property type="molecule type" value="Genomic_DNA"/>
</dbReference>
<reference evidence="11 16" key="4">
    <citation type="submission" date="2018-08" db="EMBL/GenBank/DDBJ databases">
        <title>A genome reference for cultivated species of the human gut microbiota.</title>
        <authorList>
            <person name="Zou Y."/>
            <person name="Xue W."/>
            <person name="Luo G."/>
        </authorList>
    </citation>
    <scope>NUCLEOTIDE SEQUENCE [LARGE SCALE GENOMIC DNA]</scope>
    <source>
        <strain evidence="11 16">AM30-4</strain>
    </source>
</reference>
<comment type="similarity">
    <text evidence="1">Belongs to the HupF/HypC family.</text>
</comment>
<dbReference type="OMA" id="EEFGDPW"/>
<evidence type="ECO:0000313" key="22">
    <source>
        <dbReference type="Proteomes" id="UP000501982"/>
    </source>
</evidence>
<reference evidence="18 19" key="5">
    <citation type="journal article" date="2019" name="Nat. Med.">
        <title>A library of human gut bacterial isolates paired with longitudinal multiomics data enables mechanistic microbiome research.</title>
        <authorList>
            <person name="Poyet M."/>
            <person name="Groussin M."/>
            <person name="Gibbons S.M."/>
            <person name="Avila-Pacheco J."/>
            <person name="Jiang X."/>
            <person name="Kearney S.M."/>
            <person name="Perrotta A.R."/>
            <person name="Berdy B."/>
            <person name="Zhao S."/>
            <person name="Lieberman T.D."/>
            <person name="Swanson P.K."/>
            <person name="Smith M."/>
            <person name="Roesemann S."/>
            <person name="Alexander J.E."/>
            <person name="Rich S.A."/>
            <person name="Livny J."/>
            <person name="Vlamakis H."/>
            <person name="Clish C."/>
            <person name="Bullock K."/>
            <person name="Deik A."/>
            <person name="Scott J."/>
            <person name="Pierce K.A."/>
            <person name="Xavier R.J."/>
            <person name="Alm E.J."/>
        </authorList>
    </citation>
    <scope>NUCLEOTIDE SEQUENCE [LARGE SCALE GENOMIC DNA]</scope>
    <source>
        <strain evidence="8 18">BIOML-A2</strain>
        <strain evidence="7 19">BIOML-A32</strain>
        <strain evidence="5 21">BIOML-A41</strain>
        <strain evidence="6 20">BIOML-A9</strain>
    </source>
</reference>
<dbReference type="GeneID" id="93524895"/>
<evidence type="ECO:0000313" key="21">
    <source>
        <dbReference type="Proteomes" id="UP000463337"/>
    </source>
</evidence>
<dbReference type="Proteomes" id="UP000432516">
    <property type="component" value="Unassembled WGS sequence"/>
</dbReference>
<dbReference type="Pfam" id="PF01455">
    <property type="entry name" value="HupF_HypC"/>
    <property type="match status" value="1"/>
</dbReference>
<dbReference type="Proteomes" id="UP001211522">
    <property type="component" value="Unassembled WGS sequence"/>
</dbReference>
<evidence type="ECO:0000313" key="18">
    <source>
        <dbReference type="Proteomes" id="UP000432516"/>
    </source>
</evidence>
<evidence type="ECO:0000256" key="1">
    <source>
        <dbReference type="ARBA" id="ARBA00006018"/>
    </source>
</evidence>
<dbReference type="InterPro" id="IPR001109">
    <property type="entry name" value="Hydrogenase_HupF/HypC"/>
</dbReference>
<evidence type="ECO:0000313" key="5">
    <source>
        <dbReference type="EMBL" id="MRY59913.1"/>
    </source>
</evidence>
<dbReference type="Proteomes" id="UP000461276">
    <property type="component" value="Unassembled WGS sequence"/>
</dbReference>
<dbReference type="PROSITE" id="PS01097">
    <property type="entry name" value="HUPF_HYPC"/>
    <property type="match status" value="1"/>
</dbReference>
<dbReference type="AlphaFoldDB" id="A0A173VQA1"/>
<dbReference type="EMBL" id="VOHW01000002">
    <property type="protein sequence ID" value="TWV63715.1"/>
    <property type="molecule type" value="Genomic_DNA"/>
</dbReference>
<evidence type="ECO:0000313" key="20">
    <source>
        <dbReference type="Proteomes" id="UP000461276"/>
    </source>
</evidence>
<dbReference type="EMBL" id="WKMC01000019">
    <property type="protein sequence ID" value="MRZ52469.1"/>
    <property type="molecule type" value="Genomic_DNA"/>
</dbReference>
<reference evidence="9" key="3">
    <citation type="journal article" date="2018" name="BMC Genomics">
        <title>Whole genome sequencing and function prediction of 133 gut anaerobes isolated from chicken caecum in pure cultures.</title>
        <authorList>
            <person name="Medvecky M."/>
            <person name="Cejkova D."/>
            <person name="Polansky O."/>
            <person name="Karasova D."/>
            <person name="Kubasova T."/>
            <person name="Cizek A."/>
            <person name="Rychlik I."/>
        </authorList>
    </citation>
    <scope>NUCLEOTIDE SEQUENCE</scope>
    <source>
        <strain evidence="9">An199</strain>
    </source>
</reference>
<reference evidence="10 22" key="7">
    <citation type="submission" date="2020-04" db="EMBL/GenBank/DDBJ databases">
        <title>Complete Genomes and Methylome analysis of CBBP consortium that reverse antibiotic-induced susceptibility to vancomycin-resistant Enterococcus faecium infection.</title>
        <authorList>
            <person name="Fomenkov A."/>
            <person name="Zhang Z."/>
            <person name="Pamer E."/>
            <person name="Roberts R.J."/>
        </authorList>
    </citation>
    <scope>NUCLEOTIDE SEQUENCE [LARGE SCALE GENOMIC DNA]</scope>
    <source>
        <strain evidence="22">CBBP</strain>
        <strain evidence="10">CBBP-1</strain>
    </source>
</reference>
<evidence type="ECO:0000313" key="6">
    <source>
        <dbReference type="EMBL" id="MRY95740.1"/>
    </source>
</evidence>
<dbReference type="Proteomes" id="UP001221009">
    <property type="component" value="Chromosome"/>
</dbReference>
<evidence type="ECO:0000313" key="4">
    <source>
        <dbReference type="EMBL" id="MDB9137908.1"/>
    </source>
</evidence>
<dbReference type="EMBL" id="CP120353">
    <property type="protein sequence ID" value="WET66287.1"/>
    <property type="molecule type" value="Genomic_DNA"/>
</dbReference>
<evidence type="ECO:0000313" key="14">
    <source>
        <dbReference type="Proteomes" id="UP000095591"/>
    </source>
</evidence>
<evidence type="ECO:0000313" key="12">
    <source>
        <dbReference type="EMBL" id="TWV63715.1"/>
    </source>
</evidence>
<dbReference type="RefSeq" id="WP_005865048.1">
    <property type="nucleotide sequence ID" value="NZ_AP019729.1"/>
</dbReference>
<name>A0A173VQA1_PARDI</name>
<dbReference type="GO" id="GO:0005506">
    <property type="term" value="F:iron ion binding"/>
    <property type="evidence" value="ECO:0007669"/>
    <property type="project" value="TreeGrafter"/>
</dbReference>
<dbReference type="Proteomes" id="UP000095591">
    <property type="component" value="Unassembled WGS sequence"/>
</dbReference>
<dbReference type="Proteomes" id="UP001198806">
    <property type="component" value="Unassembled WGS sequence"/>
</dbReference>
<evidence type="ECO:0000313" key="15">
    <source>
        <dbReference type="Proteomes" id="UP000195950"/>
    </source>
</evidence>
<evidence type="ECO:0000313" key="9">
    <source>
        <dbReference type="EMBL" id="OUP14610.1"/>
    </source>
</evidence>
<dbReference type="EMBL" id="WKMY01000024">
    <property type="protein sequence ID" value="MRY95740.1"/>
    <property type="molecule type" value="Genomic_DNA"/>
</dbReference>
<dbReference type="EMBL" id="QSJN01000022">
    <property type="protein sequence ID" value="RHD70904.1"/>
    <property type="molecule type" value="Genomic_DNA"/>
</dbReference>
<dbReference type="Proteomes" id="UP000501982">
    <property type="component" value="Chromosome"/>
</dbReference>
<reference evidence="4" key="9">
    <citation type="submission" date="2023-01" db="EMBL/GenBank/DDBJ databases">
        <title>Human gut microbiome strain richness.</title>
        <authorList>
            <person name="Chen-Liaw A."/>
        </authorList>
    </citation>
    <scope>NUCLEOTIDE SEQUENCE</scope>
    <source>
        <strain evidence="4">D35st1_E5_D35t1_190705</strain>
    </source>
</reference>
<dbReference type="EMBL" id="JAJCNI010000026">
    <property type="protein sequence ID" value="MCB6519598.1"/>
    <property type="molecule type" value="Genomic_DNA"/>
</dbReference>
<evidence type="ECO:0000313" key="19">
    <source>
        <dbReference type="Proteomes" id="UP000441358"/>
    </source>
</evidence>
<evidence type="ECO:0000313" key="10">
    <source>
        <dbReference type="EMBL" id="QJE26898.1"/>
    </source>
</evidence>
<evidence type="ECO:0000313" key="13">
    <source>
        <dbReference type="EMBL" id="WET66287.1"/>
    </source>
</evidence>
<evidence type="ECO:0000313" key="16">
    <source>
        <dbReference type="Proteomes" id="UP000284660"/>
    </source>
</evidence>
<dbReference type="PRINTS" id="PR00445">
    <property type="entry name" value="HUPFHYPC"/>
</dbReference>
<dbReference type="NCBIfam" id="TIGR00074">
    <property type="entry name" value="hypC_hupF"/>
    <property type="match status" value="1"/>
</dbReference>
<sequence length="77" mass="8462">MCLAVPGKIISIDRSIPEMTMAKVDFGGILKNICIEWVDVKQGDYILAHAGIAISVVDEKEAEETLKDLKELQKCVS</sequence>
<reference evidence="12 17" key="6">
    <citation type="submission" date="2019-07" db="EMBL/GenBank/DDBJ databases">
        <title>Genome sequencing of Parabacteroides distasonis iSURF_7.</title>
        <authorList>
            <person name="Degefu H.N."/>
            <person name="Ruoff K.L."/>
            <person name="Price C.E."/>
            <person name="Valls R.A."/>
            <person name="O'Toole G.A."/>
        </authorList>
    </citation>
    <scope>NUCLEOTIDE SEQUENCE [LARGE SCALE GENOMIC DNA]</scope>
    <source>
        <strain evidence="12 17">CFPLTA003_1B</strain>
    </source>
</reference>
<dbReference type="Proteomes" id="UP000195950">
    <property type="component" value="Unassembled WGS sequence"/>
</dbReference>
<dbReference type="EMBL" id="CYXP01000008">
    <property type="protein sequence ID" value="CUN29401.1"/>
    <property type="molecule type" value="Genomic_DNA"/>
</dbReference>
<evidence type="ECO:0000313" key="2">
    <source>
        <dbReference type="EMBL" id="CUN29401.1"/>
    </source>
</evidence>
<reference evidence="2 14" key="1">
    <citation type="submission" date="2015-09" db="EMBL/GenBank/DDBJ databases">
        <authorList>
            <consortium name="Pathogen Informatics"/>
        </authorList>
    </citation>
    <scope>NUCLEOTIDE SEQUENCE [LARGE SCALE GENOMIC DNA]</scope>
    <source>
        <strain evidence="2 14">2789STDY5608872</strain>
    </source>
</reference>
<dbReference type="Proteomes" id="UP000315827">
    <property type="component" value="Unassembled WGS sequence"/>
</dbReference>
<dbReference type="Gene3D" id="2.30.30.140">
    <property type="match status" value="1"/>
</dbReference>
<dbReference type="SUPFAM" id="SSF159127">
    <property type="entry name" value="HupF/HypC-like"/>
    <property type="match status" value="1"/>
</dbReference>
<dbReference type="EMBL" id="CP051672">
    <property type="protein sequence ID" value="QJE26898.1"/>
    <property type="molecule type" value="Genomic_DNA"/>
</dbReference>
<protein>
    <submittedName>
        <fullName evidence="9">Hydrogenase assembly protein HupF</fullName>
    </submittedName>
    <submittedName>
        <fullName evidence="2">Hydrogenase isoenzymes formation protein hypC</fullName>
    </submittedName>
    <submittedName>
        <fullName evidence="3">HypC/HybG/HupF family hydrogenase formation chaperone</fullName>
    </submittedName>
</protein>
<evidence type="ECO:0000313" key="8">
    <source>
        <dbReference type="EMBL" id="MRZ56985.1"/>
    </source>
</evidence>
<dbReference type="GO" id="GO:0051604">
    <property type="term" value="P:protein maturation"/>
    <property type="evidence" value="ECO:0007669"/>
    <property type="project" value="TreeGrafter"/>
</dbReference>
<dbReference type="PANTHER" id="PTHR35177">
    <property type="entry name" value="HYDROGENASE MATURATION FACTOR HYBG"/>
    <property type="match status" value="1"/>
</dbReference>
<dbReference type="Proteomes" id="UP000441358">
    <property type="component" value="Unassembled WGS sequence"/>
</dbReference>
<reference evidence="3" key="8">
    <citation type="submission" date="2021-10" db="EMBL/GenBank/DDBJ databases">
        <title>Collection of gut derived symbiotic bacterial strains cultured from healthy donors.</title>
        <authorList>
            <person name="Lin H."/>
            <person name="Littmann E."/>
            <person name="Kohout C."/>
            <person name="Pamer E.G."/>
        </authorList>
    </citation>
    <scope>NUCLEOTIDE SEQUENCE</scope>
    <source>
        <strain evidence="3">DFI.2.94</strain>
    </source>
</reference>
<dbReference type="EMBL" id="WKLT01000021">
    <property type="protein sequence ID" value="MRY59913.1"/>
    <property type="molecule type" value="Genomic_DNA"/>
</dbReference>
<dbReference type="Proteomes" id="UP000284660">
    <property type="component" value="Unassembled WGS sequence"/>
</dbReference>
<dbReference type="EMBL" id="NFJX01000029">
    <property type="protein sequence ID" value="OUP14610.1"/>
    <property type="molecule type" value="Genomic_DNA"/>
</dbReference>